<evidence type="ECO:0000256" key="2">
    <source>
        <dbReference type="ARBA" id="ARBA00022857"/>
    </source>
</evidence>
<dbReference type="InterPro" id="IPR002347">
    <property type="entry name" value="SDR_fam"/>
</dbReference>
<protein>
    <submittedName>
        <fullName evidence="4">Uncharacterized protein</fullName>
    </submittedName>
</protein>
<evidence type="ECO:0000256" key="3">
    <source>
        <dbReference type="ARBA" id="ARBA00023002"/>
    </source>
</evidence>
<accession>A0ABR3VBZ5</accession>
<reference evidence="4 5" key="1">
    <citation type="journal article" date="2024" name="Commun. Biol.">
        <title>Comparative genomic analysis of thermophilic fungi reveals convergent evolutionary adaptations and gene losses.</title>
        <authorList>
            <person name="Steindorff A.S."/>
            <person name="Aguilar-Pontes M.V."/>
            <person name="Robinson A.J."/>
            <person name="Andreopoulos B."/>
            <person name="LaButti K."/>
            <person name="Kuo A."/>
            <person name="Mondo S."/>
            <person name="Riley R."/>
            <person name="Otillar R."/>
            <person name="Haridas S."/>
            <person name="Lipzen A."/>
            <person name="Grimwood J."/>
            <person name="Schmutz J."/>
            <person name="Clum A."/>
            <person name="Reid I.D."/>
            <person name="Moisan M.C."/>
            <person name="Butler G."/>
            <person name="Nguyen T.T.M."/>
            <person name="Dewar K."/>
            <person name="Conant G."/>
            <person name="Drula E."/>
            <person name="Henrissat B."/>
            <person name="Hansel C."/>
            <person name="Singer S."/>
            <person name="Hutchinson M.I."/>
            <person name="de Vries R.P."/>
            <person name="Natvig D.O."/>
            <person name="Powell A.J."/>
            <person name="Tsang A."/>
            <person name="Grigoriev I.V."/>
        </authorList>
    </citation>
    <scope>NUCLEOTIDE SEQUENCE [LARGE SCALE GENOMIC DNA]</scope>
    <source>
        <strain evidence="4 5">CBS 620.91</strain>
    </source>
</reference>
<dbReference type="PROSITE" id="PS00061">
    <property type="entry name" value="ADH_SHORT"/>
    <property type="match status" value="1"/>
</dbReference>
<sequence length="323" mass="33933">MTSNTMDPITPTIDLTGLRCKSILITGGASGMGLATARAWSAAGAFVTIADIQPLSVGEPLARSFGANYVWCDVTSWDSQVTAFKAAITSSPSRTLDVVVTFAGIAVAPGNQVDLVVAGGQPSLDANPPRPDTRNIDINLVGTYYSSWLALYYFRLPPTQPHPTTASPSAPATSGSSTDKSLVLVSSIAAYMDAPLASTYTASKAGVRGLFRSMRSRTAEIGVRCNLLAPWFVDTPLLNPTREALAAAVGESGDLGKAVAGFADVEVVVAAAGYCAVEKGVHGKAFVVQPEGIFDLMDDYEHGWAGDQMRPIMAMRKQAGYEF</sequence>
<gene>
    <name evidence="4" type="ORF">VTJ49DRAFT_1693</name>
</gene>
<dbReference type="Pfam" id="PF00106">
    <property type="entry name" value="adh_short"/>
    <property type="match status" value="2"/>
</dbReference>
<comment type="caution">
    <text evidence="4">The sequence shown here is derived from an EMBL/GenBank/DDBJ whole genome shotgun (WGS) entry which is preliminary data.</text>
</comment>
<proteinExistence type="inferred from homology"/>
<dbReference type="Gene3D" id="3.40.50.720">
    <property type="entry name" value="NAD(P)-binding Rossmann-like Domain"/>
    <property type="match status" value="1"/>
</dbReference>
<dbReference type="SUPFAM" id="SSF51735">
    <property type="entry name" value="NAD(P)-binding Rossmann-fold domains"/>
    <property type="match status" value="1"/>
</dbReference>
<comment type="similarity">
    <text evidence="1">Belongs to the short-chain dehydrogenases/reductases (SDR) family.</text>
</comment>
<evidence type="ECO:0000313" key="4">
    <source>
        <dbReference type="EMBL" id="KAL1839256.1"/>
    </source>
</evidence>
<dbReference type="EMBL" id="JAZGSY010000167">
    <property type="protein sequence ID" value="KAL1839256.1"/>
    <property type="molecule type" value="Genomic_DNA"/>
</dbReference>
<keyword evidence="3" id="KW-0560">Oxidoreductase</keyword>
<keyword evidence="5" id="KW-1185">Reference proteome</keyword>
<evidence type="ECO:0000256" key="1">
    <source>
        <dbReference type="ARBA" id="ARBA00006484"/>
    </source>
</evidence>
<dbReference type="Proteomes" id="UP001583172">
    <property type="component" value="Unassembled WGS sequence"/>
</dbReference>
<evidence type="ECO:0000313" key="5">
    <source>
        <dbReference type="Proteomes" id="UP001583172"/>
    </source>
</evidence>
<name>A0ABR3VBZ5_HUMIN</name>
<keyword evidence="2" id="KW-0521">NADP</keyword>
<dbReference type="PANTHER" id="PTHR43180">
    <property type="entry name" value="3-OXOACYL-(ACYL-CARRIER-PROTEIN) REDUCTASE (AFU_ORTHOLOGUE AFUA_6G11210)"/>
    <property type="match status" value="1"/>
</dbReference>
<dbReference type="PRINTS" id="PR00081">
    <property type="entry name" value="GDHRDH"/>
</dbReference>
<dbReference type="InterPro" id="IPR036291">
    <property type="entry name" value="NAD(P)-bd_dom_sf"/>
</dbReference>
<organism evidence="4 5">
    <name type="scientific">Humicola insolens</name>
    <name type="common">Soft-rot fungus</name>
    <dbReference type="NCBI Taxonomy" id="85995"/>
    <lineage>
        <taxon>Eukaryota</taxon>
        <taxon>Fungi</taxon>
        <taxon>Dikarya</taxon>
        <taxon>Ascomycota</taxon>
        <taxon>Pezizomycotina</taxon>
        <taxon>Sordariomycetes</taxon>
        <taxon>Sordariomycetidae</taxon>
        <taxon>Sordariales</taxon>
        <taxon>Chaetomiaceae</taxon>
        <taxon>Mycothermus</taxon>
    </lineage>
</organism>
<dbReference type="InterPro" id="IPR020904">
    <property type="entry name" value="Sc_DH/Rdtase_CS"/>
</dbReference>
<dbReference type="PANTHER" id="PTHR43180:SF33">
    <property type="entry name" value="15-HYDROXYPROSTAGLANDIN DEHYDROGENASE [NAD(+)]-LIKE"/>
    <property type="match status" value="1"/>
</dbReference>